<dbReference type="Proteomes" id="UP000035763">
    <property type="component" value="Unassembled WGS sequence"/>
</dbReference>
<proteinExistence type="predicted"/>
<evidence type="ECO:0000313" key="2">
    <source>
        <dbReference type="Proteomes" id="UP000035763"/>
    </source>
</evidence>
<name>W6K379_9MICO</name>
<evidence type="ECO:0000313" key="1">
    <source>
        <dbReference type="EMBL" id="CCH72924.1"/>
    </source>
</evidence>
<reference evidence="1 2" key="1">
    <citation type="journal article" date="2013" name="ISME J.">
        <title>A metabolic model for members of the genus Tetrasphaera involved in enhanced biological phosphorus removal.</title>
        <authorList>
            <person name="Kristiansen R."/>
            <person name="Nguyen H.T.T."/>
            <person name="Saunders A.M."/>
            <person name="Nielsen J.L."/>
            <person name="Wimmer R."/>
            <person name="Le V.Q."/>
            <person name="McIlroy S.J."/>
            <person name="Petrovski S."/>
            <person name="Seviour R.J."/>
            <person name="Calteau A."/>
            <person name="Nielsen K.L."/>
            <person name="Nielsen P.H."/>
        </authorList>
    </citation>
    <scope>NUCLEOTIDE SEQUENCE [LARGE SCALE GENOMIC DNA]</scope>
    <source>
        <strain evidence="1 2">Ben110</strain>
    </source>
</reference>
<gene>
    <name evidence="1" type="ORF">BN11_210029</name>
</gene>
<comment type="caution">
    <text evidence="1">The sequence shown here is derived from an EMBL/GenBank/DDBJ whole genome shotgun (WGS) entry which is preliminary data.</text>
</comment>
<sequence length="57" mass="6093">MRAAAGEGEAAAYRLLLRAQPADADAMATALRAVRAERSARKEPDSLRIRVGLTDPD</sequence>
<dbReference type="EMBL" id="CAJA01000124">
    <property type="protein sequence ID" value="CCH72924.1"/>
    <property type="molecule type" value="Genomic_DNA"/>
</dbReference>
<organism evidence="1 2">
    <name type="scientific">Nostocoides australiense Ben110</name>
    <dbReference type="NCBI Taxonomy" id="1193182"/>
    <lineage>
        <taxon>Bacteria</taxon>
        <taxon>Bacillati</taxon>
        <taxon>Actinomycetota</taxon>
        <taxon>Actinomycetes</taxon>
        <taxon>Micrococcales</taxon>
        <taxon>Intrasporangiaceae</taxon>
        <taxon>Nostocoides</taxon>
    </lineage>
</organism>
<dbReference type="AlphaFoldDB" id="W6K379"/>
<protein>
    <recommendedName>
        <fullName evidence="3">Primosome assembly protein PriA</fullName>
    </recommendedName>
</protein>
<accession>W6K379</accession>
<dbReference type="STRING" id="1193182.BN11_210029"/>
<keyword evidence="2" id="KW-1185">Reference proteome</keyword>
<evidence type="ECO:0008006" key="3">
    <source>
        <dbReference type="Google" id="ProtNLM"/>
    </source>
</evidence>